<sequence>MRKSYISLVGLISIMLAGCGNSNDLMSQNETLKAQVESLSYEKESMSSAIESLSIELDSEKEKLKTLQASIEESKAEVEIRQEDVTVSVTDKNTSTGKYGQMYCTTVFEVTNNTEKDIQGVEGDLKINDLFGKEILTLGCDFTGKTIPSGEKVVFDDMTYDVNKFINIDMQYYNTDYKDLKFEYTVTQIVFTDGSVKK</sequence>
<dbReference type="RefSeq" id="WP_002575724.1">
    <property type="nucleotide sequence ID" value="NZ_BAABZS010000001.1"/>
</dbReference>
<organism evidence="1">
    <name type="scientific">Enterocloster bolteae</name>
    <dbReference type="NCBI Taxonomy" id="208479"/>
    <lineage>
        <taxon>Bacteria</taxon>
        <taxon>Bacillati</taxon>
        <taxon>Bacillota</taxon>
        <taxon>Clostridia</taxon>
        <taxon>Lachnospirales</taxon>
        <taxon>Lachnospiraceae</taxon>
        <taxon>Enterocloster</taxon>
    </lineage>
</organism>
<reference evidence="1" key="1">
    <citation type="submission" date="2019-11" db="EMBL/GenBank/DDBJ databases">
        <authorList>
            <person name="Feng L."/>
        </authorList>
    </citation>
    <scope>NUCLEOTIDE SEQUENCE</scope>
    <source>
        <strain evidence="1">CbolteaeLFYP116</strain>
    </source>
</reference>
<protein>
    <submittedName>
        <fullName evidence="1">Uncharacterized protein</fullName>
    </submittedName>
</protein>
<name>A0A6M5G4S5_9FIRM</name>
<evidence type="ECO:0000313" key="1">
    <source>
        <dbReference type="EMBL" id="VYT50959.1"/>
    </source>
</evidence>
<dbReference type="PROSITE" id="PS51257">
    <property type="entry name" value="PROKAR_LIPOPROTEIN"/>
    <property type="match status" value="1"/>
</dbReference>
<accession>A0A6M5G4S5</accession>
<dbReference type="AlphaFoldDB" id="A0A6M5G4S5"/>
<dbReference type="GeneID" id="23113604"/>
<dbReference type="Gene3D" id="1.20.5.4090">
    <property type="match status" value="1"/>
</dbReference>
<gene>
    <name evidence="1" type="ORF">CBLFYP116_04645</name>
</gene>
<proteinExistence type="predicted"/>
<dbReference type="EMBL" id="CACRTF010000017">
    <property type="protein sequence ID" value="VYT50959.1"/>
    <property type="molecule type" value="Genomic_DNA"/>
</dbReference>